<feature type="domain" description="Aminoglycoside phosphotransferase" evidence="7">
    <location>
        <begin position="290"/>
        <end position="350"/>
    </location>
</feature>
<protein>
    <recommendedName>
        <fullName evidence="3">Altered inheritance of mitochondria protein 9, mitochondrial</fullName>
    </recommendedName>
    <alternativeName>
        <fullName evidence="6">Found in mitochondrial proteome protein 29</fullName>
    </alternativeName>
</protein>
<evidence type="ECO:0000313" key="9">
    <source>
        <dbReference type="Proteomes" id="UP000054342"/>
    </source>
</evidence>
<dbReference type="SUPFAM" id="SSF56112">
    <property type="entry name" value="Protein kinase-like (PK-like)"/>
    <property type="match status" value="1"/>
</dbReference>
<dbReference type="HOGENOM" id="CLU_019189_13_1_1"/>
<dbReference type="GeneID" id="25325232"/>
<dbReference type="InterPro" id="IPR002575">
    <property type="entry name" value="Aminoglycoside_PTrfase"/>
</dbReference>
<dbReference type="InterPro" id="IPR051035">
    <property type="entry name" value="Mito_inheritance_9"/>
</dbReference>
<reference evidence="8 9" key="1">
    <citation type="submission" date="2015-01" db="EMBL/GenBank/DDBJ databases">
        <title>The Genome Sequence of Exophiala xenobiotica CBS118157.</title>
        <authorList>
            <consortium name="The Broad Institute Genomics Platform"/>
            <person name="Cuomo C."/>
            <person name="de Hoog S."/>
            <person name="Gorbushina A."/>
            <person name="Stielow B."/>
            <person name="Teixiera M."/>
            <person name="Abouelleil A."/>
            <person name="Chapman S.B."/>
            <person name="Priest M."/>
            <person name="Young S.K."/>
            <person name="Wortman J."/>
            <person name="Nusbaum C."/>
            <person name="Birren B."/>
        </authorList>
    </citation>
    <scope>NUCLEOTIDE SEQUENCE [LARGE SCALE GENOMIC DNA]</scope>
    <source>
        <strain evidence="8 9">CBS 118157</strain>
    </source>
</reference>
<evidence type="ECO:0000256" key="1">
    <source>
        <dbReference type="ARBA" id="ARBA00004173"/>
    </source>
</evidence>
<dbReference type="InterPro" id="IPR011009">
    <property type="entry name" value="Kinase-like_dom_sf"/>
</dbReference>
<dbReference type="AlphaFoldDB" id="A0A0D2ESW5"/>
<keyword evidence="9" id="KW-1185">Reference proteome</keyword>
<dbReference type="GO" id="GO:0005739">
    <property type="term" value="C:mitochondrion"/>
    <property type="evidence" value="ECO:0007669"/>
    <property type="project" value="UniProtKB-SubCell"/>
</dbReference>
<dbReference type="PANTHER" id="PTHR36091:SF1">
    <property type="entry name" value="ALTERED INHERITANCE OF MITOCHONDRIA PROTEIN 9, MITOCHONDRIAL"/>
    <property type="match status" value="1"/>
</dbReference>
<dbReference type="Gene3D" id="3.30.200.20">
    <property type="entry name" value="Phosphorylase Kinase, domain 1"/>
    <property type="match status" value="1"/>
</dbReference>
<dbReference type="Proteomes" id="UP000054342">
    <property type="component" value="Unassembled WGS sequence"/>
</dbReference>
<dbReference type="Gene3D" id="3.90.1200.10">
    <property type="match status" value="1"/>
</dbReference>
<dbReference type="Pfam" id="PF01636">
    <property type="entry name" value="APH"/>
    <property type="match status" value="1"/>
</dbReference>
<evidence type="ECO:0000259" key="7">
    <source>
        <dbReference type="Pfam" id="PF01636"/>
    </source>
</evidence>
<keyword evidence="4" id="KW-0809">Transit peptide</keyword>
<evidence type="ECO:0000256" key="6">
    <source>
        <dbReference type="ARBA" id="ARBA00031849"/>
    </source>
</evidence>
<evidence type="ECO:0000256" key="2">
    <source>
        <dbReference type="ARBA" id="ARBA00005543"/>
    </source>
</evidence>
<keyword evidence="5" id="KW-0496">Mitochondrion</keyword>
<dbReference type="OrthoDB" id="2831558at2759"/>
<proteinExistence type="inferred from homology"/>
<dbReference type="EMBL" id="KN847318">
    <property type="protein sequence ID" value="KIW58828.1"/>
    <property type="molecule type" value="Genomic_DNA"/>
</dbReference>
<accession>A0A0D2ESW5</accession>
<organism evidence="8 9">
    <name type="scientific">Exophiala xenobiotica</name>
    <dbReference type="NCBI Taxonomy" id="348802"/>
    <lineage>
        <taxon>Eukaryota</taxon>
        <taxon>Fungi</taxon>
        <taxon>Dikarya</taxon>
        <taxon>Ascomycota</taxon>
        <taxon>Pezizomycotina</taxon>
        <taxon>Eurotiomycetes</taxon>
        <taxon>Chaetothyriomycetidae</taxon>
        <taxon>Chaetothyriales</taxon>
        <taxon>Herpotrichiellaceae</taxon>
        <taxon>Exophiala</taxon>
    </lineage>
</organism>
<dbReference type="RefSeq" id="XP_013319414.1">
    <property type="nucleotide sequence ID" value="XM_013463960.1"/>
</dbReference>
<evidence type="ECO:0000313" key="8">
    <source>
        <dbReference type="EMBL" id="KIW58828.1"/>
    </source>
</evidence>
<dbReference type="PANTHER" id="PTHR36091">
    <property type="entry name" value="ALTERED INHERITANCE OF MITOCHONDRIA PROTEIN 9, MITOCHONDRIAL"/>
    <property type="match status" value="1"/>
</dbReference>
<sequence length="546" mass="62460">MSFLSKSRRFFNIKSTPLRSSERISLLCRGKSISRDELFQYTNGRFLTREKQQRDCRYVKFDVEALCELAASTGPTISPVREVEKLEGGFSKALRIEKEDGTEVIAKIPCPNAGPATYTTASEVAVLQYVRDHTNIPVPCVYAWSSDPSNPVGAEYIIMEKATGVQLFKVWDELKETSKLTIIKKLTEWESELMKINLPAHGCLYHRQSISKDDRKTSLPPSIDRSRLYCIGQSCDPSWSFLSESLVSGPWASLSEFGIALAKREIRRISREPKCGHAASRNGSADDQIALLEMTVRLIQILGCHADLMPHAKPTLSHTDLHMGNIFVSENDPSEISAIIDWQFTQIAPMFLQARWPVFLKPPKNYPAGLVQPKLPDNYDALDKEGKELADYEFKQVTAAKAYELRCFLDNQDAYHAMNIPRVYRELFIRCGETWEEGAAPLRACLIEIFHSWHELGLPGECPFTFQEGDIHKHEEEFEEYEKWHHAREFAKEYLDTDADGWISPELDLAKKQEQNKALFNLFTERMAGKRSREEIRRIWPFPEGL</sequence>
<evidence type="ECO:0000256" key="3">
    <source>
        <dbReference type="ARBA" id="ARBA00016197"/>
    </source>
</evidence>
<evidence type="ECO:0000256" key="4">
    <source>
        <dbReference type="ARBA" id="ARBA00022946"/>
    </source>
</evidence>
<evidence type="ECO:0000256" key="5">
    <source>
        <dbReference type="ARBA" id="ARBA00023128"/>
    </source>
</evidence>
<name>A0A0D2ESW5_9EURO</name>
<dbReference type="STRING" id="348802.A0A0D2ESW5"/>
<gene>
    <name evidence="8" type="ORF">PV05_03324</name>
</gene>
<comment type="similarity">
    <text evidence="2">Belongs to the AIM9 family.</text>
</comment>
<comment type="subcellular location">
    <subcellularLocation>
        <location evidence="1">Mitochondrion</location>
    </subcellularLocation>
</comment>